<sequence>MQDIVRNVRTNSFFSFPCYLSIYPQASDRESDDLRECSPDDS</sequence>
<accession>A0A2P2PAI1</accession>
<dbReference type="AlphaFoldDB" id="A0A2P2PAI1"/>
<proteinExistence type="predicted"/>
<name>A0A2P2PAI1_RHIMU</name>
<protein>
    <submittedName>
        <fullName evidence="1">Uncharacterized protein</fullName>
    </submittedName>
</protein>
<dbReference type="EMBL" id="GGEC01071280">
    <property type="protein sequence ID" value="MBX51764.1"/>
    <property type="molecule type" value="Transcribed_RNA"/>
</dbReference>
<reference evidence="1" key="1">
    <citation type="submission" date="2018-02" db="EMBL/GenBank/DDBJ databases">
        <title>Rhizophora mucronata_Transcriptome.</title>
        <authorList>
            <person name="Meera S.P."/>
            <person name="Sreeshan A."/>
            <person name="Augustine A."/>
        </authorList>
    </citation>
    <scope>NUCLEOTIDE SEQUENCE</scope>
    <source>
        <tissue evidence="1">Leaf</tissue>
    </source>
</reference>
<organism evidence="1">
    <name type="scientific">Rhizophora mucronata</name>
    <name type="common">Asiatic mangrove</name>
    <dbReference type="NCBI Taxonomy" id="61149"/>
    <lineage>
        <taxon>Eukaryota</taxon>
        <taxon>Viridiplantae</taxon>
        <taxon>Streptophyta</taxon>
        <taxon>Embryophyta</taxon>
        <taxon>Tracheophyta</taxon>
        <taxon>Spermatophyta</taxon>
        <taxon>Magnoliopsida</taxon>
        <taxon>eudicotyledons</taxon>
        <taxon>Gunneridae</taxon>
        <taxon>Pentapetalae</taxon>
        <taxon>rosids</taxon>
        <taxon>fabids</taxon>
        <taxon>Malpighiales</taxon>
        <taxon>Rhizophoraceae</taxon>
        <taxon>Rhizophora</taxon>
    </lineage>
</organism>
<evidence type="ECO:0000313" key="1">
    <source>
        <dbReference type="EMBL" id="MBX51764.1"/>
    </source>
</evidence>